<name>A0AAP1EG44_BACIU</name>
<comment type="caution">
    <text evidence="1">The sequence shown here is derived from an EMBL/GenBank/DDBJ whole genome shotgun (WGS) entry which is preliminary data.</text>
</comment>
<reference evidence="1 2" key="1">
    <citation type="submission" date="2015-09" db="EMBL/GenBank/DDBJ databases">
        <title>Spore heat resistance.</title>
        <authorList>
            <person name="Boekhorst J."/>
            <person name="Berendsen E.M."/>
            <person name="Wells-Bennik M.H."/>
            <person name="Kuipers O.P."/>
        </authorList>
    </citation>
    <scope>NUCLEOTIDE SEQUENCE [LARGE SCALE GENOMIC DNA]</scope>
    <source>
        <strain evidence="1 2">B4122</strain>
    </source>
</reference>
<evidence type="ECO:0000313" key="2">
    <source>
        <dbReference type="Proteomes" id="UP000076442"/>
    </source>
</evidence>
<accession>A0AAP1EG44</accession>
<dbReference type="EMBL" id="LJZV01000001">
    <property type="protein sequence ID" value="KZD95087.1"/>
    <property type="molecule type" value="Genomic_DNA"/>
</dbReference>
<proteinExistence type="predicted"/>
<dbReference type="Proteomes" id="UP000076442">
    <property type="component" value="Unassembled WGS sequence"/>
</dbReference>
<sequence length="39" mass="4623">MIQLVVHFKKPYADDEDWIKLSVNRKGWEISELLGFTLC</sequence>
<gene>
    <name evidence="1" type="ORF">B4122_0059</name>
</gene>
<dbReference type="AlphaFoldDB" id="A0AAP1EG44"/>
<protein>
    <submittedName>
        <fullName evidence="1">Uncharacterized protein</fullName>
    </submittedName>
</protein>
<evidence type="ECO:0000313" key="1">
    <source>
        <dbReference type="EMBL" id="KZD95087.1"/>
    </source>
</evidence>
<organism evidence="1 2">
    <name type="scientific">Bacillus subtilis</name>
    <dbReference type="NCBI Taxonomy" id="1423"/>
    <lineage>
        <taxon>Bacteria</taxon>
        <taxon>Bacillati</taxon>
        <taxon>Bacillota</taxon>
        <taxon>Bacilli</taxon>
        <taxon>Bacillales</taxon>
        <taxon>Bacillaceae</taxon>
        <taxon>Bacillus</taxon>
    </lineage>
</organism>